<keyword evidence="2" id="KW-0456">Lyase</keyword>
<accession>A0AAD6IPZ6</accession>
<proteinExistence type="inferred from homology"/>
<dbReference type="CDD" id="cd00332">
    <property type="entry name" value="PAL-HAL"/>
    <property type="match status" value="1"/>
</dbReference>
<dbReference type="GO" id="GO:0005737">
    <property type="term" value="C:cytoplasm"/>
    <property type="evidence" value="ECO:0007669"/>
    <property type="project" value="InterPro"/>
</dbReference>
<protein>
    <submittedName>
        <fullName evidence="3">Imidazolonepropionase</fullName>
    </submittedName>
</protein>
<dbReference type="InterPro" id="IPR022313">
    <property type="entry name" value="Phe/His_NH3-lyase_AS"/>
</dbReference>
<dbReference type="Gene3D" id="1.20.200.10">
    <property type="entry name" value="Fumarase/aspartase (Central domain)"/>
    <property type="match status" value="1"/>
</dbReference>
<dbReference type="InterPro" id="IPR008948">
    <property type="entry name" value="L-Aspartase-like"/>
</dbReference>
<dbReference type="InterPro" id="IPR005922">
    <property type="entry name" value="Phe_NH3-lyase"/>
</dbReference>
<reference evidence="3" key="1">
    <citation type="submission" date="2023-01" db="EMBL/GenBank/DDBJ databases">
        <title>The chitinases involved in constricting ring structure development in the nematode-trapping fungus Drechslerella dactyloides.</title>
        <authorList>
            <person name="Wang R."/>
            <person name="Zhang L."/>
            <person name="Tang P."/>
            <person name="Li S."/>
            <person name="Liang L."/>
        </authorList>
    </citation>
    <scope>NUCLEOTIDE SEQUENCE</scope>
    <source>
        <strain evidence="3">YMF1.00031</strain>
    </source>
</reference>
<keyword evidence="4" id="KW-1185">Reference proteome</keyword>
<evidence type="ECO:0000256" key="2">
    <source>
        <dbReference type="RuleBase" id="RU003954"/>
    </source>
</evidence>
<name>A0AAD6IPZ6_DREDA</name>
<dbReference type="InterPro" id="IPR024083">
    <property type="entry name" value="Fumarase/histidase_N"/>
</dbReference>
<dbReference type="InterPro" id="IPR023144">
    <property type="entry name" value="Phe_NH3-lyase_shielding_dom_sf"/>
</dbReference>
<dbReference type="PANTHER" id="PTHR10362">
    <property type="entry name" value="HISTIDINE AMMONIA-LYASE"/>
    <property type="match status" value="1"/>
</dbReference>
<evidence type="ECO:0000313" key="3">
    <source>
        <dbReference type="EMBL" id="KAJ6256176.1"/>
    </source>
</evidence>
<comment type="similarity">
    <text evidence="1 2">Belongs to the PAL/histidase family.</text>
</comment>
<dbReference type="GO" id="GO:0016841">
    <property type="term" value="F:ammonia-lyase activity"/>
    <property type="evidence" value="ECO:0007669"/>
    <property type="project" value="InterPro"/>
</dbReference>
<gene>
    <name evidence="3" type="ORF">Dda_9011</name>
</gene>
<dbReference type="Pfam" id="PF00221">
    <property type="entry name" value="Lyase_aromatic"/>
    <property type="match status" value="1"/>
</dbReference>
<organism evidence="3 4">
    <name type="scientific">Drechslerella dactyloides</name>
    <name type="common">Nematode-trapping fungus</name>
    <name type="synonym">Arthrobotrys dactyloides</name>
    <dbReference type="NCBI Taxonomy" id="74499"/>
    <lineage>
        <taxon>Eukaryota</taxon>
        <taxon>Fungi</taxon>
        <taxon>Dikarya</taxon>
        <taxon>Ascomycota</taxon>
        <taxon>Pezizomycotina</taxon>
        <taxon>Orbiliomycetes</taxon>
        <taxon>Orbiliales</taxon>
        <taxon>Orbiliaceae</taxon>
        <taxon>Drechslerella</taxon>
    </lineage>
</organism>
<evidence type="ECO:0000256" key="1">
    <source>
        <dbReference type="ARBA" id="ARBA00007238"/>
    </source>
</evidence>
<sequence>MTVKETSSHLANTLDTWRKVECLKQDDNLSLDGMSLDIASVVAVARDNHAAQISPDPEVSNRVHAGVKTLHEYLEKGYFIYGVNTGFGGSADSRTPEVGKLQQALLQLTQTGILTDNGNLHGSLNSLPLSWVRASIVVRCNHLLRGHSGVRLDIVKAMLELLRNRLTPIIPMRGSISASGDLMPLSYIVGVLEGNPDIKVHWDRQPQPCVISAPEALKAIGVEPFVLGPKEGLGLINGAAPSAAAGGLAVYDASRLAVLSQALTAMTCEAMLGNAENYHEFPAAIRPHAGQIEVAANIREVLEGSKLVETSAAKDHFRQGLFQDRYALRGASQWLGPQIEDLALSMKQITTELNSTQDNPVIDSKSGEIYFCCNFQAASVTPAMEKTRGALQMMGKLLFSYSSELINPDLSKGLPPNLVADEPSLSFTMKGVDINMAAYLSELGWLTHSVTPHVQSAEMHNQPINSLALISARQTMQAVELVSMMSACLLYVACQALDLRVRDLRFLQALEDEVGAAVEEMLGYLVEDKTKFQKKLKVAVANAWKESSREDLHVRIRLISDAVAAAWVSLAHQKVVKSSTERLRLVQEHICQQAETIFNTMQQKSFNGELNTESYLGVSSRLLYRFVRTGLNVPFHCGLVEHPTVTGSDVPARARKTIGAWISVIFDAIVDGRIQAPLRDAHTKGIQNVDTVKLHGTETTKIPNSSVREISQSEVVQA</sequence>
<dbReference type="NCBIfam" id="TIGR01226">
    <property type="entry name" value="phe_am_lyase"/>
    <property type="match status" value="1"/>
</dbReference>
<dbReference type="EMBL" id="JAQGDS010000014">
    <property type="protein sequence ID" value="KAJ6256176.1"/>
    <property type="molecule type" value="Genomic_DNA"/>
</dbReference>
<dbReference type="Gene3D" id="1.10.274.20">
    <property type="entry name" value="Phenylalanine ammonia-lyase 1, domain 3"/>
    <property type="match status" value="1"/>
</dbReference>
<comment type="caution">
    <text evidence="3">The sequence shown here is derived from an EMBL/GenBank/DDBJ whole genome shotgun (WGS) entry which is preliminary data.</text>
</comment>
<dbReference type="InterPro" id="IPR001106">
    <property type="entry name" value="Aromatic_Lyase"/>
</dbReference>
<dbReference type="Proteomes" id="UP001221413">
    <property type="component" value="Unassembled WGS sequence"/>
</dbReference>
<dbReference type="Gene3D" id="1.10.275.10">
    <property type="entry name" value="Fumarase/aspartase (N-terminal domain)"/>
    <property type="match status" value="1"/>
</dbReference>
<dbReference type="GO" id="GO:0006559">
    <property type="term" value="P:L-phenylalanine catabolic process"/>
    <property type="evidence" value="ECO:0007669"/>
    <property type="project" value="InterPro"/>
</dbReference>
<evidence type="ECO:0000313" key="4">
    <source>
        <dbReference type="Proteomes" id="UP001221413"/>
    </source>
</evidence>
<dbReference type="SUPFAM" id="SSF48557">
    <property type="entry name" value="L-aspartase-like"/>
    <property type="match status" value="1"/>
</dbReference>
<dbReference type="PROSITE" id="PS00488">
    <property type="entry name" value="PAL_HISTIDASE"/>
    <property type="match status" value="1"/>
</dbReference>
<dbReference type="AlphaFoldDB" id="A0AAD6IPZ6"/>